<accession>A0A3D2SQV8</accession>
<proteinExistence type="predicted"/>
<evidence type="ECO:0000259" key="1">
    <source>
        <dbReference type="Pfam" id="PF03869"/>
    </source>
</evidence>
<reference evidence="2 3" key="1">
    <citation type="journal article" date="2018" name="Nat. Biotechnol.">
        <title>A standardized bacterial taxonomy based on genome phylogeny substantially revises the tree of life.</title>
        <authorList>
            <person name="Parks D.H."/>
            <person name="Chuvochina M."/>
            <person name="Waite D.W."/>
            <person name="Rinke C."/>
            <person name="Skarshewski A."/>
            <person name="Chaumeil P.A."/>
            <person name="Hugenholtz P."/>
        </authorList>
    </citation>
    <scope>NUCLEOTIDE SEQUENCE [LARGE SCALE GENOMIC DNA]</scope>
    <source>
        <strain evidence="2">UBA9669</strain>
    </source>
</reference>
<gene>
    <name evidence="2" type="ORF">DHW29_13555</name>
</gene>
<dbReference type="EMBL" id="DPVE01000233">
    <property type="protein sequence ID" value="HCK31104.1"/>
    <property type="molecule type" value="Genomic_DNA"/>
</dbReference>
<evidence type="ECO:0000313" key="3">
    <source>
        <dbReference type="Proteomes" id="UP000263596"/>
    </source>
</evidence>
<dbReference type="SUPFAM" id="SSF47598">
    <property type="entry name" value="Ribbon-helix-helix"/>
    <property type="match status" value="1"/>
</dbReference>
<dbReference type="InterPro" id="IPR013321">
    <property type="entry name" value="Arc_rbn_hlx_hlx"/>
</dbReference>
<organism evidence="2 3">
    <name type="scientific">Acinetobacter ursingii</name>
    <dbReference type="NCBI Taxonomy" id="108980"/>
    <lineage>
        <taxon>Bacteria</taxon>
        <taxon>Pseudomonadati</taxon>
        <taxon>Pseudomonadota</taxon>
        <taxon>Gammaproteobacteria</taxon>
        <taxon>Moraxellales</taxon>
        <taxon>Moraxellaceae</taxon>
        <taxon>Acinetobacter</taxon>
    </lineage>
</organism>
<dbReference type="Pfam" id="PF03869">
    <property type="entry name" value="Arc"/>
    <property type="match status" value="1"/>
</dbReference>
<name>A0A3D2SQV8_9GAMM</name>
<evidence type="ECO:0000313" key="2">
    <source>
        <dbReference type="EMBL" id="HCK31104.1"/>
    </source>
</evidence>
<dbReference type="InterPro" id="IPR005569">
    <property type="entry name" value="Arc_DNA-bd_dom"/>
</dbReference>
<dbReference type="AlphaFoldDB" id="A0A3D2SQV8"/>
<dbReference type="InterPro" id="IPR010985">
    <property type="entry name" value="Ribbon_hlx_hlx"/>
</dbReference>
<sequence length="87" mass="10050">MAENPKHVTVRLRVPPELRDKISKSSEQYNRSMNADMVARLEQSFEAQISHEFEIHVMEIMLKEQQDKINSLIQSVDNLTKIVQGGI</sequence>
<protein>
    <submittedName>
        <fullName evidence="2">Toxin-antitoxin system HicB family antitoxin</fullName>
    </submittedName>
</protein>
<dbReference type="GO" id="GO:0006355">
    <property type="term" value="P:regulation of DNA-templated transcription"/>
    <property type="evidence" value="ECO:0007669"/>
    <property type="project" value="InterPro"/>
</dbReference>
<comment type="caution">
    <text evidence="2">The sequence shown here is derived from an EMBL/GenBank/DDBJ whole genome shotgun (WGS) entry which is preliminary data.</text>
</comment>
<dbReference type="GO" id="GO:0003677">
    <property type="term" value="F:DNA binding"/>
    <property type="evidence" value="ECO:0007669"/>
    <property type="project" value="InterPro"/>
</dbReference>
<feature type="domain" description="Arc-like DNA binding" evidence="1">
    <location>
        <begin position="12"/>
        <end position="46"/>
    </location>
</feature>
<dbReference type="Proteomes" id="UP000263596">
    <property type="component" value="Unassembled WGS sequence"/>
</dbReference>
<dbReference type="Gene3D" id="1.10.1220.10">
    <property type="entry name" value="Met repressor-like"/>
    <property type="match status" value="1"/>
</dbReference>